<proteinExistence type="inferred from homology"/>
<feature type="compositionally biased region" description="Basic residues" evidence="2">
    <location>
        <begin position="36"/>
        <end position="45"/>
    </location>
</feature>
<evidence type="ECO:0000256" key="1">
    <source>
        <dbReference type="ARBA" id="ARBA00038310"/>
    </source>
</evidence>
<dbReference type="InterPro" id="IPR032466">
    <property type="entry name" value="Metal_Hydrolase"/>
</dbReference>
<feature type="compositionally biased region" description="Basic and acidic residues" evidence="2">
    <location>
        <begin position="1"/>
        <end position="16"/>
    </location>
</feature>
<gene>
    <name evidence="4" type="ORF">E5344_14605</name>
</gene>
<name>A0A4S2CXH7_9MICO</name>
<dbReference type="PANTHER" id="PTHR43569">
    <property type="entry name" value="AMIDOHYDROLASE"/>
    <property type="match status" value="1"/>
</dbReference>
<dbReference type="InterPro" id="IPR052350">
    <property type="entry name" value="Metallo-dep_Lactonases"/>
</dbReference>
<dbReference type="Proteomes" id="UP000309893">
    <property type="component" value="Unassembled WGS sequence"/>
</dbReference>
<dbReference type="GO" id="GO:0016787">
    <property type="term" value="F:hydrolase activity"/>
    <property type="evidence" value="ECO:0007669"/>
    <property type="project" value="InterPro"/>
</dbReference>
<evidence type="ECO:0000313" key="5">
    <source>
        <dbReference type="Proteomes" id="UP000309893"/>
    </source>
</evidence>
<dbReference type="Pfam" id="PF04909">
    <property type="entry name" value="Amidohydro_2"/>
    <property type="match status" value="1"/>
</dbReference>
<feature type="compositionally biased region" description="Low complexity" evidence="2">
    <location>
        <begin position="51"/>
        <end position="60"/>
    </location>
</feature>
<protein>
    <recommendedName>
        <fullName evidence="3">Amidohydrolase-related domain-containing protein</fullName>
    </recommendedName>
</protein>
<feature type="region of interest" description="Disordered" evidence="2">
    <location>
        <begin position="1"/>
        <end position="130"/>
    </location>
</feature>
<dbReference type="InterPro" id="IPR006680">
    <property type="entry name" value="Amidohydro-rel"/>
</dbReference>
<dbReference type="EMBL" id="SRYO01000014">
    <property type="protein sequence ID" value="TGY33276.1"/>
    <property type="molecule type" value="Genomic_DNA"/>
</dbReference>
<dbReference type="PANTHER" id="PTHR43569:SF1">
    <property type="entry name" value="BLL3371 PROTEIN"/>
    <property type="match status" value="1"/>
</dbReference>
<feature type="compositionally biased region" description="Basic residues" evidence="2">
    <location>
        <begin position="78"/>
        <end position="95"/>
    </location>
</feature>
<dbReference type="AlphaFoldDB" id="A0A4S2CXH7"/>
<accession>A0A4S2CXH7</accession>
<evidence type="ECO:0000313" key="4">
    <source>
        <dbReference type="EMBL" id="TGY33276.1"/>
    </source>
</evidence>
<comment type="similarity">
    <text evidence="1">Belongs to the metallo-dependent hydrolases superfamily.</text>
</comment>
<dbReference type="OrthoDB" id="5450317at2"/>
<reference evidence="4 5" key="1">
    <citation type="submission" date="2019-04" db="EMBL/GenBank/DDBJ databases">
        <title>Microbes associate with the intestines of laboratory mice.</title>
        <authorList>
            <person name="Navarre W."/>
            <person name="Wong E."/>
            <person name="Huang K."/>
            <person name="Tropini C."/>
            <person name="Ng K."/>
            <person name="Yu B."/>
        </authorList>
    </citation>
    <scope>NUCLEOTIDE SEQUENCE [LARGE SCALE GENOMIC DNA]</scope>
    <source>
        <strain evidence="4 5">NM46_B2-13</strain>
    </source>
</reference>
<organism evidence="4 5">
    <name type="scientific">Microbacterium laevaniformans</name>
    <dbReference type="NCBI Taxonomy" id="36807"/>
    <lineage>
        <taxon>Bacteria</taxon>
        <taxon>Bacillati</taxon>
        <taxon>Actinomycetota</taxon>
        <taxon>Actinomycetes</taxon>
        <taxon>Micrococcales</taxon>
        <taxon>Microbacteriaceae</taxon>
        <taxon>Microbacterium</taxon>
    </lineage>
</organism>
<comment type="caution">
    <text evidence="4">The sequence shown here is derived from an EMBL/GenBank/DDBJ whole genome shotgun (WGS) entry which is preliminary data.</text>
</comment>
<feature type="domain" description="Amidohydrolase-related" evidence="3">
    <location>
        <begin position="140"/>
        <end position="435"/>
    </location>
</feature>
<dbReference type="Gene3D" id="3.20.20.140">
    <property type="entry name" value="Metal-dependent hydrolases"/>
    <property type="match status" value="1"/>
</dbReference>
<dbReference type="SUPFAM" id="SSF51556">
    <property type="entry name" value="Metallo-dependent hydrolases"/>
    <property type="match status" value="1"/>
</dbReference>
<evidence type="ECO:0000256" key="2">
    <source>
        <dbReference type="SAM" id="MobiDB-lite"/>
    </source>
</evidence>
<sequence>MGTVRIRDGRQRERRTPGRSAYQAHQVQRLRPLRTDRRRRRRAQHQHASGRPAPARVQPAADRRRRRRRRGRLADRRYRQHRRHGRRRRPARHALQRAQRADRGALLAEPGARRRHHRRGAPERDGARPLGGVGLVIDVVDAHHHLWVLGTPGQHYAWLEDAPVERFHGPDAPLRTDYELDDFRADAEGLREIGMRLVGSVHVDAGASDGVAEARWISQLRESEGMPQAIVAGADLLAADAEERLRALTDIPGVVGVRHILNWHPDPRFTYTARADIISDPVWLANFAALVQAGLSFDAQVYPDQYADLARLARQHPEAQIILNHTGMPIGRSDDEIARWRVQLRALAAEPNVSIKISGLGMVDHRWDAASLRPFVREAIEAFGAERAMFASNFPVDKLYSSYAQLYTAFDELTRDASASERGALFGLTARRIYRMGLLGPSRQETTR</sequence>
<evidence type="ECO:0000259" key="3">
    <source>
        <dbReference type="Pfam" id="PF04909"/>
    </source>
</evidence>